<feature type="non-terminal residue" evidence="1">
    <location>
        <position position="228"/>
    </location>
</feature>
<gene>
    <name evidence="1" type="ORF">FMOSSE_LOCUS10998</name>
</gene>
<protein>
    <submittedName>
        <fullName evidence="1">3355_t:CDS:1</fullName>
    </submittedName>
</protein>
<dbReference type="Proteomes" id="UP000789375">
    <property type="component" value="Unassembled WGS sequence"/>
</dbReference>
<reference evidence="1" key="1">
    <citation type="submission" date="2021-06" db="EMBL/GenBank/DDBJ databases">
        <authorList>
            <person name="Kallberg Y."/>
            <person name="Tangrot J."/>
            <person name="Rosling A."/>
        </authorList>
    </citation>
    <scope>NUCLEOTIDE SEQUENCE</scope>
    <source>
        <strain evidence="1">87-6 pot B 2015</strain>
    </source>
</reference>
<sequence>ISGDIENTTEKDISHGVRIGGDGKVNKAKENWMPVEAVRFVLTLRKLPEEVIEEIHFLTVVAKFRREIASGEADTGILLKRLYSKKMEDPRWKKGIKRRVIILKEFVTPNILKKQEEQMSLSLYYHATEVELEVVLSKEQVLDESDQCIENLFDFEGLAAVDNEISKSILKKHKFGELWGLGRKVMVDAIEDDNEENYCELLRVFLSIQKKSQQNQKIIPNLKESKVS</sequence>
<evidence type="ECO:0000313" key="2">
    <source>
        <dbReference type="Proteomes" id="UP000789375"/>
    </source>
</evidence>
<dbReference type="EMBL" id="CAJVPP010003969">
    <property type="protein sequence ID" value="CAG8641225.1"/>
    <property type="molecule type" value="Genomic_DNA"/>
</dbReference>
<organism evidence="1 2">
    <name type="scientific">Funneliformis mosseae</name>
    <name type="common">Endomycorrhizal fungus</name>
    <name type="synonym">Glomus mosseae</name>
    <dbReference type="NCBI Taxonomy" id="27381"/>
    <lineage>
        <taxon>Eukaryota</taxon>
        <taxon>Fungi</taxon>
        <taxon>Fungi incertae sedis</taxon>
        <taxon>Mucoromycota</taxon>
        <taxon>Glomeromycotina</taxon>
        <taxon>Glomeromycetes</taxon>
        <taxon>Glomerales</taxon>
        <taxon>Glomeraceae</taxon>
        <taxon>Funneliformis</taxon>
    </lineage>
</organism>
<evidence type="ECO:0000313" key="1">
    <source>
        <dbReference type="EMBL" id="CAG8641225.1"/>
    </source>
</evidence>
<name>A0A9N9DK26_FUNMO</name>
<dbReference type="AlphaFoldDB" id="A0A9N9DK26"/>
<accession>A0A9N9DK26</accession>
<comment type="caution">
    <text evidence="1">The sequence shown here is derived from an EMBL/GenBank/DDBJ whole genome shotgun (WGS) entry which is preliminary data.</text>
</comment>
<keyword evidence="2" id="KW-1185">Reference proteome</keyword>
<proteinExistence type="predicted"/>